<evidence type="ECO:0000313" key="12">
    <source>
        <dbReference type="Proteomes" id="UP001239994"/>
    </source>
</evidence>
<dbReference type="CDD" id="cd13405">
    <property type="entry name" value="TNFRSF14_teleost"/>
    <property type="match status" value="1"/>
</dbReference>
<keyword evidence="4" id="KW-0342">GTP-binding</keyword>
<dbReference type="GO" id="GO:0005525">
    <property type="term" value="F:GTP binding"/>
    <property type="evidence" value="ECO:0007669"/>
    <property type="project" value="UniProtKB-KW"/>
</dbReference>
<dbReference type="GO" id="GO:0016787">
    <property type="term" value="F:hydrolase activity"/>
    <property type="evidence" value="ECO:0007669"/>
    <property type="project" value="UniProtKB-KW"/>
</dbReference>
<dbReference type="GO" id="GO:0005737">
    <property type="term" value="C:cytoplasm"/>
    <property type="evidence" value="ECO:0007669"/>
    <property type="project" value="TreeGrafter"/>
</dbReference>
<feature type="repeat" description="TNFR-Cys" evidence="8">
    <location>
        <begin position="60"/>
        <end position="102"/>
    </location>
</feature>
<reference evidence="11" key="1">
    <citation type="submission" date="2023-03" db="EMBL/GenBank/DDBJ databases">
        <title>Electrophorus voltai genome.</title>
        <authorList>
            <person name="Bian C."/>
        </authorList>
    </citation>
    <scope>NUCLEOTIDE SEQUENCE</scope>
    <source>
        <strain evidence="11">CB-2022</strain>
        <tissue evidence="11">Muscle</tissue>
    </source>
</reference>
<dbReference type="SMART" id="SM00833">
    <property type="entry name" value="CobW_C"/>
    <property type="match status" value="1"/>
</dbReference>
<evidence type="ECO:0000256" key="1">
    <source>
        <dbReference type="ARBA" id="ARBA00022741"/>
    </source>
</evidence>
<comment type="catalytic activity">
    <reaction evidence="7">
        <text>GTP + H2O = GDP + phosphate + H(+)</text>
        <dbReference type="Rhea" id="RHEA:19669"/>
        <dbReference type="ChEBI" id="CHEBI:15377"/>
        <dbReference type="ChEBI" id="CHEBI:15378"/>
        <dbReference type="ChEBI" id="CHEBI:37565"/>
        <dbReference type="ChEBI" id="CHEBI:43474"/>
        <dbReference type="ChEBI" id="CHEBI:58189"/>
    </reaction>
    <physiologicalReaction direction="left-to-right" evidence="7">
        <dbReference type="Rhea" id="RHEA:19670"/>
    </physiologicalReaction>
</comment>
<dbReference type="PANTHER" id="PTHR13748:SF31">
    <property type="entry name" value="ZINC-REGULATED GTPASE METALLOPROTEIN ACTIVATOR 1A-RELATED"/>
    <property type="match status" value="1"/>
</dbReference>
<dbReference type="PROSITE" id="PS00652">
    <property type="entry name" value="TNFR_NGFR_1"/>
    <property type="match status" value="2"/>
</dbReference>
<gene>
    <name evidence="11" type="ORF">P4O66_022733</name>
</gene>
<evidence type="ECO:0000256" key="3">
    <source>
        <dbReference type="ARBA" id="ARBA00022833"/>
    </source>
</evidence>
<dbReference type="Pfam" id="PF07683">
    <property type="entry name" value="CobW_C"/>
    <property type="match status" value="1"/>
</dbReference>
<dbReference type="SMART" id="SM00208">
    <property type="entry name" value="TNFR"/>
    <property type="match status" value="4"/>
</dbReference>
<dbReference type="Gene3D" id="3.30.1220.10">
    <property type="entry name" value="CobW-like, C-terminal domain"/>
    <property type="match status" value="1"/>
</dbReference>
<sequence length="614" mass="68333">MTSEPRRSRRRRGVYAVLVYGNNCGQSEYQSASGECCPMCNIGSVVFRDCEGDTSTTCIPCGINTYMNKPSGLYRCFLCKTCDHVQGLIITQDCTTIQNTVCGILEGYYCKDYRDGECTFALKHRKCQPGQEIKVAGTKNTDTVCEACPSGFYSPLGVNCTKWTDCSVKDEDVDKEGSSVNDVTCKPKRRERYSLIAAVLVAITFVLFFKLKCDSKETKREVTKDKPAGANLIGLMDEEDDCPELVPIEEKTRPTVQIPVTIITGYLGAGKTTLLNYILTEQHNKRIAVILNEFGEGKLACKAFKGRVGDSALEKSLAVSQAGELYEEWLELRNGCLCCSVKDNGLKAIENLMEKKGKFDYILLETTGLADPGAVATMFWVDAELGSDLYLDGIITVIDAKYGLQHLVEEKPEGLINEAARQIALADLTIINKTDLVNETELGQLRDAVRSINGLVRILETQRSRVDLSQVLDLHSFDTKDDARLAETLQLMKTTQPHLDKNILTVTFEVPGSVSEDDLNVFIQNLLWEKTFKNREGLAMNVIRSKGVVSLQGRQKRAMLQGVHELYELEETLEAWADGEPRINRLVFIGRNLDGDVLKDEFLSLVSNEEDGME</sequence>
<keyword evidence="9" id="KW-0812">Transmembrane</keyword>
<evidence type="ECO:0000256" key="7">
    <source>
        <dbReference type="ARBA" id="ARBA00049117"/>
    </source>
</evidence>
<dbReference type="EMBL" id="JAROKS010000009">
    <property type="protein sequence ID" value="KAK1801468.1"/>
    <property type="molecule type" value="Genomic_DNA"/>
</dbReference>
<dbReference type="InterPro" id="IPR027417">
    <property type="entry name" value="P-loop_NTPase"/>
</dbReference>
<dbReference type="InterPro" id="IPR051316">
    <property type="entry name" value="Zinc-reg_GTPase_activator"/>
</dbReference>
<feature type="disulfide bond" evidence="8">
    <location>
        <begin position="61"/>
        <end position="76"/>
    </location>
</feature>
<accession>A0AAD9E212</accession>
<feature type="domain" description="TNFR-Cys" evidence="10">
    <location>
        <begin position="60"/>
        <end position="102"/>
    </location>
</feature>
<dbReference type="PROSITE" id="PS50050">
    <property type="entry name" value="TNFR_NGFR_2"/>
    <property type="match status" value="1"/>
</dbReference>
<comment type="caution">
    <text evidence="8">Lacks conserved residue(s) required for the propagation of feature annotation.</text>
</comment>
<evidence type="ECO:0000256" key="5">
    <source>
        <dbReference type="ARBA" id="ARBA00023186"/>
    </source>
</evidence>
<comment type="similarity">
    <text evidence="6">Belongs to the SIMIBI class G3E GTPase family. ZNG1 subfamily.</text>
</comment>
<dbReference type="CDD" id="cd03112">
    <property type="entry name" value="CobW-like"/>
    <property type="match status" value="1"/>
</dbReference>
<evidence type="ECO:0000256" key="2">
    <source>
        <dbReference type="ARBA" id="ARBA00022801"/>
    </source>
</evidence>
<dbReference type="Pfam" id="PF02492">
    <property type="entry name" value="cobW"/>
    <property type="match status" value="1"/>
</dbReference>
<evidence type="ECO:0000256" key="9">
    <source>
        <dbReference type="SAM" id="Phobius"/>
    </source>
</evidence>
<evidence type="ECO:0000256" key="8">
    <source>
        <dbReference type="PROSITE-ProRule" id="PRU00206"/>
    </source>
</evidence>
<dbReference type="Proteomes" id="UP001239994">
    <property type="component" value="Unassembled WGS sequence"/>
</dbReference>
<dbReference type="InterPro" id="IPR001368">
    <property type="entry name" value="TNFR/NGFR_Cys_rich_reg"/>
</dbReference>
<comment type="caution">
    <text evidence="11">The sequence shown here is derived from an EMBL/GenBank/DDBJ whole genome shotgun (WGS) entry which is preliminary data.</text>
</comment>
<dbReference type="SUPFAM" id="SSF52540">
    <property type="entry name" value="P-loop containing nucleoside triphosphate hydrolases"/>
    <property type="match status" value="1"/>
</dbReference>
<keyword evidence="2" id="KW-0378">Hydrolase</keyword>
<dbReference type="SUPFAM" id="SSF57586">
    <property type="entry name" value="TNF receptor-like"/>
    <property type="match status" value="3"/>
</dbReference>
<organism evidence="11 12">
    <name type="scientific">Electrophorus voltai</name>
    <dbReference type="NCBI Taxonomy" id="2609070"/>
    <lineage>
        <taxon>Eukaryota</taxon>
        <taxon>Metazoa</taxon>
        <taxon>Chordata</taxon>
        <taxon>Craniata</taxon>
        <taxon>Vertebrata</taxon>
        <taxon>Euteleostomi</taxon>
        <taxon>Actinopterygii</taxon>
        <taxon>Neopterygii</taxon>
        <taxon>Teleostei</taxon>
        <taxon>Ostariophysi</taxon>
        <taxon>Gymnotiformes</taxon>
        <taxon>Gymnotoidei</taxon>
        <taxon>Gymnotidae</taxon>
        <taxon>Electrophorus</taxon>
    </lineage>
</organism>
<dbReference type="InterPro" id="IPR036627">
    <property type="entry name" value="CobW-likC_sf"/>
</dbReference>
<evidence type="ECO:0000256" key="6">
    <source>
        <dbReference type="ARBA" id="ARBA00034320"/>
    </source>
</evidence>
<dbReference type="PANTHER" id="PTHR13748">
    <property type="entry name" value="COBW-RELATED"/>
    <property type="match status" value="1"/>
</dbReference>
<protein>
    <recommendedName>
        <fullName evidence="10">TNFR-Cys domain-containing protein</fullName>
    </recommendedName>
</protein>
<keyword evidence="9" id="KW-0472">Membrane</keyword>
<name>A0AAD9E212_9TELE</name>
<dbReference type="Pfam" id="PF00020">
    <property type="entry name" value="TNFR_c6"/>
    <property type="match status" value="1"/>
</dbReference>
<keyword evidence="5" id="KW-0143">Chaperone</keyword>
<keyword evidence="8" id="KW-1015">Disulfide bond</keyword>
<dbReference type="InterPro" id="IPR003495">
    <property type="entry name" value="CobW/HypB/UreG_nucleotide-bd"/>
</dbReference>
<dbReference type="Gene3D" id="2.10.50.10">
    <property type="entry name" value="Tumor Necrosis Factor Receptor, subunit A, domain 2"/>
    <property type="match status" value="3"/>
</dbReference>
<evidence type="ECO:0000259" key="10">
    <source>
        <dbReference type="PROSITE" id="PS50050"/>
    </source>
</evidence>
<keyword evidence="9" id="KW-1133">Transmembrane helix</keyword>
<evidence type="ECO:0000256" key="4">
    <source>
        <dbReference type="ARBA" id="ARBA00023134"/>
    </source>
</evidence>
<dbReference type="InterPro" id="IPR011629">
    <property type="entry name" value="CobW-like_C"/>
</dbReference>
<keyword evidence="1" id="KW-0547">Nucleotide-binding</keyword>
<dbReference type="SUPFAM" id="SSF90002">
    <property type="entry name" value="Hypothetical protein YjiA, C-terminal domain"/>
    <property type="match status" value="1"/>
</dbReference>
<keyword evidence="3" id="KW-0862">Zinc</keyword>
<dbReference type="AlphaFoldDB" id="A0AAD9E212"/>
<evidence type="ECO:0000313" key="11">
    <source>
        <dbReference type="EMBL" id="KAK1801468.1"/>
    </source>
</evidence>
<proteinExistence type="inferred from homology"/>
<dbReference type="Gene3D" id="3.40.50.300">
    <property type="entry name" value="P-loop containing nucleotide triphosphate hydrolases"/>
    <property type="match status" value="1"/>
</dbReference>
<keyword evidence="12" id="KW-1185">Reference proteome</keyword>
<feature type="transmembrane region" description="Helical" evidence="9">
    <location>
        <begin position="193"/>
        <end position="211"/>
    </location>
</feature>